<reference evidence="2 3" key="1">
    <citation type="submission" date="2017-10" db="EMBL/GenBank/DDBJ databases">
        <title>Biodiversity and function of Thalassospira species in the particle-attached aromatic-hydrocarbon-degrading consortia from the surface seawater of the China South Sea.</title>
        <authorList>
            <person name="Dong C."/>
            <person name="Liu R."/>
            <person name="Shao Z."/>
        </authorList>
    </citation>
    <scope>NUCLEOTIDE SEQUENCE [LARGE SCALE GENOMIC DNA]</scope>
    <source>
        <strain evidence="2 3">CSC3H3</strain>
        <plasmid evidence="3">pcsc3h3</plasmid>
    </source>
</reference>
<dbReference type="Proteomes" id="UP000233458">
    <property type="component" value="Plasmid pCSC3H3"/>
</dbReference>
<accession>A0ABM6QFS3</accession>
<feature type="chain" id="PRO_5045748068" evidence="1">
    <location>
        <begin position="24"/>
        <end position="290"/>
    </location>
</feature>
<evidence type="ECO:0000313" key="2">
    <source>
        <dbReference type="EMBL" id="AUG55463.1"/>
    </source>
</evidence>
<dbReference type="InterPro" id="IPR029058">
    <property type="entry name" value="AB_hydrolase_fold"/>
</dbReference>
<keyword evidence="3" id="KW-1185">Reference proteome</keyword>
<dbReference type="Gene3D" id="3.40.50.1820">
    <property type="entry name" value="alpha/beta hydrolase"/>
    <property type="match status" value="1"/>
</dbReference>
<evidence type="ECO:0000256" key="1">
    <source>
        <dbReference type="SAM" id="SignalP"/>
    </source>
</evidence>
<sequence length="290" mass="31392">MMVLRSLCALTVMLALSACGGVAARHNVRSNLVEKAGWQSGILKAGRFDIAASWSPVQRGENLFVYLEGDGLAYVNAYRPAKDPTPDDPVALRMAINDIHATGASAQPVLYLARPCQYTLPDDGANCNRKYWTIGRYAPEITDSISNAIDQIKQRVGARHIVLVGYSGGGALAVLLAGQRADIAGIITVVGNLDLAYWTKRDGLTPLSASTDPVTMAPDLGDTPQLHLAGGQDDAVGPDVTRAYTQALPASSLANMLVFDHYDHQCCWAQDWQKISQRPEFSRIPYWHGK</sequence>
<geneLocation type="plasmid" evidence="3">
    <name>pcsc3h3</name>
</geneLocation>
<protein>
    <submittedName>
        <fullName evidence="2">Alpha/beta hydrolase</fullName>
    </submittedName>
</protein>
<name>A0ABM6QFS3_9PROT</name>
<dbReference type="EMBL" id="CP024200">
    <property type="protein sequence ID" value="AUG55463.1"/>
    <property type="molecule type" value="Genomic_DNA"/>
</dbReference>
<dbReference type="PROSITE" id="PS51257">
    <property type="entry name" value="PROKAR_LIPOPROTEIN"/>
    <property type="match status" value="1"/>
</dbReference>
<dbReference type="GO" id="GO:0016787">
    <property type="term" value="F:hydrolase activity"/>
    <property type="evidence" value="ECO:0007669"/>
    <property type="project" value="UniProtKB-KW"/>
</dbReference>
<organism evidence="2 3">
    <name type="scientific">Thalassospira marina</name>
    <dbReference type="NCBI Taxonomy" id="2048283"/>
    <lineage>
        <taxon>Bacteria</taxon>
        <taxon>Pseudomonadati</taxon>
        <taxon>Pseudomonadota</taxon>
        <taxon>Alphaproteobacteria</taxon>
        <taxon>Rhodospirillales</taxon>
        <taxon>Thalassospiraceae</taxon>
        <taxon>Thalassospira</taxon>
    </lineage>
</organism>
<dbReference type="SUPFAM" id="SSF53474">
    <property type="entry name" value="alpha/beta-Hydrolases"/>
    <property type="match status" value="1"/>
</dbReference>
<keyword evidence="1" id="KW-0732">Signal</keyword>
<keyword evidence="2" id="KW-0614">Plasmid</keyword>
<evidence type="ECO:0000313" key="3">
    <source>
        <dbReference type="Proteomes" id="UP000233458"/>
    </source>
</evidence>
<dbReference type="RefSeq" id="WP_101286502.1">
    <property type="nucleotide sequence ID" value="NZ_CP024200.1"/>
</dbReference>
<proteinExistence type="predicted"/>
<feature type="signal peptide" evidence="1">
    <location>
        <begin position="1"/>
        <end position="23"/>
    </location>
</feature>
<gene>
    <name evidence="2" type="ORF">CSC3H3_21615</name>
</gene>
<keyword evidence="2" id="KW-0378">Hydrolase</keyword>